<protein>
    <submittedName>
        <fullName evidence="1">Uncharacterized protein</fullName>
    </submittedName>
</protein>
<dbReference type="AlphaFoldDB" id="A0A1G1Y6Q0"/>
<reference evidence="1 2" key="1">
    <citation type="journal article" date="2016" name="Nat. Commun.">
        <title>Thousands of microbial genomes shed light on interconnected biogeochemical processes in an aquifer system.</title>
        <authorList>
            <person name="Anantharaman K."/>
            <person name="Brown C.T."/>
            <person name="Hug L.A."/>
            <person name="Sharon I."/>
            <person name="Castelle C.J."/>
            <person name="Probst A.J."/>
            <person name="Thomas B.C."/>
            <person name="Singh A."/>
            <person name="Wilkins M.J."/>
            <person name="Karaoz U."/>
            <person name="Brodie E.L."/>
            <person name="Williams K.H."/>
            <person name="Hubbard S.S."/>
            <person name="Banfield J.F."/>
        </authorList>
    </citation>
    <scope>NUCLEOTIDE SEQUENCE [LARGE SCALE GENOMIC DNA]</scope>
</reference>
<sequence>METTPKRPPPENTLMPTATAETAITAATANKAVFDLTLVFTTACIGIDFLNFRGFLKILSIVSHDFRE</sequence>
<accession>A0A1G1Y6Q0</accession>
<evidence type="ECO:0000313" key="2">
    <source>
        <dbReference type="Proteomes" id="UP000178432"/>
    </source>
</evidence>
<proteinExistence type="predicted"/>
<name>A0A1G1Y6Q0_9BACT</name>
<dbReference type="EMBL" id="MHIF01000021">
    <property type="protein sequence ID" value="OGY48013.1"/>
    <property type="molecule type" value="Genomic_DNA"/>
</dbReference>
<dbReference type="Proteomes" id="UP000178432">
    <property type="component" value="Unassembled WGS sequence"/>
</dbReference>
<comment type="caution">
    <text evidence="1">The sequence shown here is derived from an EMBL/GenBank/DDBJ whole genome shotgun (WGS) entry which is preliminary data.</text>
</comment>
<evidence type="ECO:0000313" key="1">
    <source>
        <dbReference type="EMBL" id="OGY48013.1"/>
    </source>
</evidence>
<organism evidence="1 2">
    <name type="scientific">Candidatus Buchananbacteria bacterium RIFCSPHIGHO2_01_FULL_46_12</name>
    <dbReference type="NCBI Taxonomy" id="1797536"/>
    <lineage>
        <taxon>Bacteria</taxon>
        <taxon>Candidatus Buchananiibacteriota</taxon>
    </lineage>
</organism>
<gene>
    <name evidence="1" type="ORF">A2663_03230</name>
</gene>